<accession>A0A1I7XDG5</accession>
<evidence type="ECO:0000313" key="4">
    <source>
        <dbReference type="WBParaSite" id="Hba_15745"/>
    </source>
</evidence>
<sequence length="413" mass="46949">MKNSSCTTRTTSLPLERYLCGTTWQCIAVRLNFEAYSCKGLYKPNDMKDHVKAVVASTKQSSFAAIRLENEEKGLQNSDEHVINNLTHVSQVVEFKGVCYIDSVLSQFSSVSRRKPDYARRCILALLIHAVFIMAVFLAFFIGHWISEQNERNSTVTEELFFILTPSPPINPPAKALVIEDVPTLLTTPAKKNSVTRNPGSLTTPKIIERLIPLPSRTNFTMEYVHPPSFESYEFLEELHSAHRGHGRTDSLLVPLPLHILPIHYDILLDLTRFSDEKFIRGNLTVHLESYGNSTDDEILFHVKPNTIHIYLLKPNSSQRVSSFTTKFEPALARSFLPCWDEPGIKRIQEDNEATFNISVLHQSRFIVLSNMPPDSGRPRRDLRGKRTVITQFQETPPMSSYLLAFAVGWFNA</sequence>
<dbReference type="PANTHER" id="PTHR11533:SF21">
    <property type="entry name" value="AMINOPEPTIDASE"/>
    <property type="match status" value="1"/>
</dbReference>
<dbReference type="AlphaFoldDB" id="A0A1I7XDG5"/>
<dbReference type="GO" id="GO:0008270">
    <property type="term" value="F:zinc ion binding"/>
    <property type="evidence" value="ECO:0007669"/>
    <property type="project" value="TreeGrafter"/>
</dbReference>
<dbReference type="PANTHER" id="PTHR11533">
    <property type="entry name" value="PROTEASE M1 ZINC METALLOPROTEASE"/>
    <property type="match status" value="1"/>
</dbReference>
<keyword evidence="3" id="KW-1185">Reference proteome</keyword>
<dbReference type="InterPro" id="IPR050344">
    <property type="entry name" value="Peptidase_M1_aminopeptidases"/>
</dbReference>
<dbReference type="GO" id="GO:0016020">
    <property type="term" value="C:membrane"/>
    <property type="evidence" value="ECO:0007669"/>
    <property type="project" value="TreeGrafter"/>
</dbReference>
<dbReference type="Proteomes" id="UP000095283">
    <property type="component" value="Unplaced"/>
</dbReference>
<dbReference type="GO" id="GO:0005615">
    <property type="term" value="C:extracellular space"/>
    <property type="evidence" value="ECO:0007669"/>
    <property type="project" value="TreeGrafter"/>
</dbReference>
<dbReference type="GO" id="GO:0043171">
    <property type="term" value="P:peptide catabolic process"/>
    <property type="evidence" value="ECO:0007669"/>
    <property type="project" value="TreeGrafter"/>
</dbReference>
<organism evidence="3 4">
    <name type="scientific">Heterorhabditis bacteriophora</name>
    <name type="common">Entomopathogenic nematode worm</name>
    <dbReference type="NCBI Taxonomy" id="37862"/>
    <lineage>
        <taxon>Eukaryota</taxon>
        <taxon>Metazoa</taxon>
        <taxon>Ecdysozoa</taxon>
        <taxon>Nematoda</taxon>
        <taxon>Chromadorea</taxon>
        <taxon>Rhabditida</taxon>
        <taxon>Rhabditina</taxon>
        <taxon>Rhabditomorpha</taxon>
        <taxon>Strongyloidea</taxon>
        <taxon>Heterorhabditidae</taxon>
        <taxon>Heterorhabditis</taxon>
    </lineage>
</organism>
<evidence type="ECO:0000259" key="2">
    <source>
        <dbReference type="Pfam" id="PF17900"/>
    </source>
</evidence>
<reference evidence="4" key="1">
    <citation type="submission" date="2016-11" db="UniProtKB">
        <authorList>
            <consortium name="WormBaseParasite"/>
        </authorList>
    </citation>
    <scope>IDENTIFICATION</scope>
</reference>
<dbReference type="GO" id="GO:0005737">
    <property type="term" value="C:cytoplasm"/>
    <property type="evidence" value="ECO:0007669"/>
    <property type="project" value="TreeGrafter"/>
</dbReference>
<keyword evidence="1" id="KW-0812">Transmembrane</keyword>
<dbReference type="Pfam" id="PF17900">
    <property type="entry name" value="Peptidase_M1_N"/>
    <property type="match status" value="1"/>
</dbReference>
<dbReference type="WBParaSite" id="Hba_15745">
    <property type="protein sequence ID" value="Hba_15745"/>
    <property type="gene ID" value="Hba_15745"/>
</dbReference>
<feature type="transmembrane region" description="Helical" evidence="1">
    <location>
        <begin position="122"/>
        <end position="146"/>
    </location>
</feature>
<keyword evidence="1" id="KW-0472">Membrane</keyword>
<name>A0A1I7XDG5_HETBA</name>
<dbReference type="GO" id="GO:0006508">
    <property type="term" value="P:proteolysis"/>
    <property type="evidence" value="ECO:0007669"/>
    <property type="project" value="TreeGrafter"/>
</dbReference>
<dbReference type="GO" id="GO:0042277">
    <property type="term" value="F:peptide binding"/>
    <property type="evidence" value="ECO:0007669"/>
    <property type="project" value="TreeGrafter"/>
</dbReference>
<evidence type="ECO:0000313" key="3">
    <source>
        <dbReference type="Proteomes" id="UP000095283"/>
    </source>
</evidence>
<dbReference type="InterPro" id="IPR045357">
    <property type="entry name" value="Aminopeptidase_N-like_N"/>
</dbReference>
<keyword evidence="1" id="KW-1133">Transmembrane helix</keyword>
<proteinExistence type="predicted"/>
<feature type="domain" description="Aminopeptidase N-like N-terminal" evidence="2">
    <location>
        <begin position="322"/>
        <end position="403"/>
    </location>
</feature>
<dbReference type="Gene3D" id="2.60.40.1730">
    <property type="entry name" value="tricorn interacting facor f3 domain"/>
    <property type="match status" value="1"/>
</dbReference>
<protein>
    <submittedName>
        <fullName evidence="4">Peptidase_M1_N domain-containing protein</fullName>
    </submittedName>
</protein>
<evidence type="ECO:0000256" key="1">
    <source>
        <dbReference type="SAM" id="Phobius"/>
    </source>
</evidence>
<dbReference type="InterPro" id="IPR042097">
    <property type="entry name" value="Aminopeptidase_N-like_N_sf"/>
</dbReference>
<dbReference type="GO" id="GO:0070006">
    <property type="term" value="F:metalloaminopeptidase activity"/>
    <property type="evidence" value="ECO:0007669"/>
    <property type="project" value="TreeGrafter"/>
</dbReference>
<dbReference type="SUPFAM" id="SSF63737">
    <property type="entry name" value="Leukotriene A4 hydrolase N-terminal domain"/>
    <property type="match status" value="1"/>
</dbReference>